<reference evidence="10" key="1">
    <citation type="journal article" date="2019" name="Int. J. Syst. Evol. Microbiol.">
        <title>The Global Catalogue of Microorganisms (GCM) 10K type strain sequencing project: providing services to taxonomists for standard genome sequencing and annotation.</title>
        <authorList>
            <consortium name="The Broad Institute Genomics Platform"/>
            <consortium name="The Broad Institute Genome Sequencing Center for Infectious Disease"/>
            <person name="Wu L."/>
            <person name="Ma J."/>
        </authorList>
    </citation>
    <scope>NUCLEOTIDE SEQUENCE [LARGE SCALE GENOMIC DNA]</scope>
    <source>
        <strain evidence="10">CCUG 55250</strain>
    </source>
</reference>
<feature type="domain" description="MotA/TolQ/ExbB proton channel" evidence="8">
    <location>
        <begin position="94"/>
        <end position="214"/>
    </location>
</feature>
<keyword evidence="10" id="KW-1185">Reference proteome</keyword>
<keyword evidence="5 7" id="KW-0472">Membrane</keyword>
<feature type="transmembrane region" description="Helical" evidence="7">
    <location>
        <begin position="35"/>
        <end position="54"/>
    </location>
</feature>
<evidence type="ECO:0000313" key="9">
    <source>
        <dbReference type="EMBL" id="MFC5412805.1"/>
    </source>
</evidence>
<evidence type="ECO:0000313" key="10">
    <source>
        <dbReference type="Proteomes" id="UP001596106"/>
    </source>
</evidence>
<evidence type="ECO:0000256" key="4">
    <source>
        <dbReference type="ARBA" id="ARBA00022989"/>
    </source>
</evidence>
<evidence type="ECO:0000256" key="7">
    <source>
        <dbReference type="SAM" id="Phobius"/>
    </source>
</evidence>
<comment type="subcellular location">
    <subcellularLocation>
        <location evidence="1">Cell membrane</location>
        <topology evidence="1">Multi-pass membrane protein</topology>
    </subcellularLocation>
    <subcellularLocation>
        <location evidence="6">Membrane</location>
        <topology evidence="6">Multi-pass membrane protein</topology>
    </subcellularLocation>
</comment>
<evidence type="ECO:0000256" key="3">
    <source>
        <dbReference type="ARBA" id="ARBA00022692"/>
    </source>
</evidence>
<feature type="transmembrane region" description="Helical" evidence="7">
    <location>
        <begin position="134"/>
        <end position="161"/>
    </location>
</feature>
<proteinExistence type="inferred from homology"/>
<gene>
    <name evidence="9" type="ORF">ACFPMF_26000</name>
</gene>
<protein>
    <submittedName>
        <fullName evidence="9">MotA/TolQ/ExbB proton channel family protein</fullName>
    </submittedName>
</protein>
<dbReference type="Proteomes" id="UP001596106">
    <property type="component" value="Unassembled WGS sequence"/>
</dbReference>
<feature type="transmembrane region" description="Helical" evidence="7">
    <location>
        <begin position="181"/>
        <end position="202"/>
    </location>
</feature>
<sequence>MILLQVPTAGGPAVDSTAAVAPAQSMQLLDLVAKGGWVMIPISLLFFFALYMIIERWLFIRNNTRVDDNFIDNVKDMVLQGNIKSAESFCKNQRNSIGRIFEKAIGRIGSPIKDIEGTLETVGQIELSRLEKNLGYLGIIAGIAPMLGFIGTISGIIRIFYDISLSDNISVGIIAGGLYEKMITSGAGLIVGVIAYTGYHLLNMLIEKFTLKLEINSFEFMEVLQKPTEAARVR</sequence>
<evidence type="ECO:0000256" key="6">
    <source>
        <dbReference type="RuleBase" id="RU004057"/>
    </source>
</evidence>
<keyword evidence="6" id="KW-0653">Protein transport</keyword>
<comment type="similarity">
    <text evidence="6">Belongs to the exbB/tolQ family.</text>
</comment>
<keyword evidence="2" id="KW-1003">Cell membrane</keyword>
<accession>A0ABW0IKB7</accession>
<keyword evidence="4 7" id="KW-1133">Transmembrane helix</keyword>
<dbReference type="EMBL" id="JBHSMA010000016">
    <property type="protein sequence ID" value="MFC5412805.1"/>
    <property type="molecule type" value="Genomic_DNA"/>
</dbReference>
<evidence type="ECO:0000256" key="1">
    <source>
        <dbReference type="ARBA" id="ARBA00004651"/>
    </source>
</evidence>
<dbReference type="InterPro" id="IPR050790">
    <property type="entry name" value="ExbB/TolQ_transport"/>
</dbReference>
<dbReference type="Pfam" id="PF01618">
    <property type="entry name" value="MotA_ExbB"/>
    <property type="match status" value="1"/>
</dbReference>
<evidence type="ECO:0000256" key="2">
    <source>
        <dbReference type="ARBA" id="ARBA00022475"/>
    </source>
</evidence>
<dbReference type="PANTHER" id="PTHR30625">
    <property type="entry name" value="PROTEIN TOLQ"/>
    <property type="match status" value="1"/>
</dbReference>
<name>A0ABW0IKB7_9BACT</name>
<keyword evidence="3 7" id="KW-0812">Transmembrane</keyword>
<dbReference type="InterPro" id="IPR002898">
    <property type="entry name" value="MotA_ExbB_proton_chnl"/>
</dbReference>
<evidence type="ECO:0000256" key="5">
    <source>
        <dbReference type="ARBA" id="ARBA00023136"/>
    </source>
</evidence>
<organism evidence="9 10">
    <name type="scientific">Larkinella bovis</name>
    <dbReference type="NCBI Taxonomy" id="683041"/>
    <lineage>
        <taxon>Bacteria</taxon>
        <taxon>Pseudomonadati</taxon>
        <taxon>Bacteroidota</taxon>
        <taxon>Cytophagia</taxon>
        <taxon>Cytophagales</taxon>
        <taxon>Spirosomataceae</taxon>
        <taxon>Larkinella</taxon>
    </lineage>
</organism>
<comment type="caution">
    <text evidence="9">The sequence shown here is derived from an EMBL/GenBank/DDBJ whole genome shotgun (WGS) entry which is preliminary data.</text>
</comment>
<evidence type="ECO:0000259" key="8">
    <source>
        <dbReference type="Pfam" id="PF01618"/>
    </source>
</evidence>
<dbReference type="RefSeq" id="WP_379850696.1">
    <property type="nucleotide sequence ID" value="NZ_JBHSMA010000016.1"/>
</dbReference>
<keyword evidence="6" id="KW-0813">Transport</keyword>
<dbReference type="PANTHER" id="PTHR30625:SF17">
    <property type="entry name" value="TOLQ-RELATED"/>
    <property type="match status" value="1"/>
</dbReference>